<dbReference type="CDD" id="cd00063">
    <property type="entry name" value="FN3"/>
    <property type="match status" value="1"/>
</dbReference>
<evidence type="ECO:0008006" key="9">
    <source>
        <dbReference type="Google" id="ProtNLM"/>
    </source>
</evidence>
<evidence type="ECO:0000256" key="4">
    <source>
        <dbReference type="SAM" id="SignalP"/>
    </source>
</evidence>
<evidence type="ECO:0000259" key="6">
    <source>
        <dbReference type="PROSITE" id="PS51173"/>
    </source>
</evidence>
<evidence type="ECO:0000259" key="5">
    <source>
        <dbReference type="PROSITE" id="PS50853"/>
    </source>
</evidence>
<dbReference type="SMART" id="SM00637">
    <property type="entry name" value="CBD_II"/>
    <property type="match status" value="1"/>
</dbReference>
<dbReference type="Pfam" id="PF00553">
    <property type="entry name" value="CBM_2"/>
    <property type="match status" value="1"/>
</dbReference>
<sequence>MPRPKLPTRLLAAVLGLVLLPLSAAPAYADPLIPLPPPGQPVVTDITSTGATLTWERPAGPVFRYSMQRLVDGEWQGFVSMPFNSYTLGGLTPNTEYTVAVRAAALADSGYTLSPLSEPVTFTTAPEPSGWNCTISISADRPGTFLVRGTLVWSGPDPVFDWTVRFTIATNLQITHFWNSTVLRSGTRATVTSLGSNGSPTIPPGTPQTFALNGRYTGTFTPPSDFQVGPDRPCTILH</sequence>
<dbReference type="InterPro" id="IPR003961">
    <property type="entry name" value="FN3_dom"/>
</dbReference>
<dbReference type="PROSITE" id="PS50853">
    <property type="entry name" value="FN3"/>
    <property type="match status" value="1"/>
</dbReference>
<dbReference type="GO" id="GO:0000272">
    <property type="term" value="P:polysaccharide catabolic process"/>
    <property type="evidence" value="ECO:0007669"/>
    <property type="project" value="UniProtKB-KW"/>
</dbReference>
<dbReference type="SUPFAM" id="SSF49265">
    <property type="entry name" value="Fibronectin type III"/>
    <property type="match status" value="1"/>
</dbReference>
<dbReference type="InterPro" id="IPR012291">
    <property type="entry name" value="CBM2_carb-bd_dom_sf"/>
</dbReference>
<dbReference type="GO" id="GO:0004553">
    <property type="term" value="F:hydrolase activity, hydrolyzing O-glycosyl compounds"/>
    <property type="evidence" value="ECO:0007669"/>
    <property type="project" value="InterPro"/>
</dbReference>
<dbReference type="InterPro" id="IPR008965">
    <property type="entry name" value="CBM2/CBM3_carb-bd_dom_sf"/>
</dbReference>
<keyword evidence="2" id="KW-0378">Hydrolase</keyword>
<keyword evidence="4" id="KW-0732">Signal</keyword>
<feature type="chain" id="PRO_5037507484" description="Fibronectin type III domain-containing protein" evidence="4">
    <location>
        <begin position="30"/>
        <end position="238"/>
    </location>
</feature>
<dbReference type="InterPro" id="IPR036116">
    <property type="entry name" value="FN3_sf"/>
</dbReference>
<dbReference type="AlphaFoldDB" id="A0A927M623"/>
<dbReference type="Gene3D" id="2.60.40.10">
    <property type="entry name" value="Immunoglobulins"/>
    <property type="match status" value="1"/>
</dbReference>
<evidence type="ECO:0000313" key="8">
    <source>
        <dbReference type="Proteomes" id="UP000649753"/>
    </source>
</evidence>
<reference evidence="7" key="1">
    <citation type="submission" date="2020-10" db="EMBL/GenBank/DDBJ databases">
        <title>Sequencing the genomes of 1000 actinobacteria strains.</title>
        <authorList>
            <person name="Klenk H.-P."/>
        </authorList>
    </citation>
    <scope>NUCLEOTIDE SEQUENCE</scope>
    <source>
        <strain evidence="7">DSM 46832</strain>
    </source>
</reference>
<evidence type="ECO:0000256" key="3">
    <source>
        <dbReference type="ARBA" id="ARBA00023326"/>
    </source>
</evidence>
<accession>A0A927M623</accession>
<evidence type="ECO:0000256" key="1">
    <source>
        <dbReference type="ARBA" id="ARBA00023277"/>
    </source>
</evidence>
<keyword evidence="2" id="KW-0326">Glycosidase</keyword>
<proteinExistence type="predicted"/>
<keyword evidence="1" id="KW-0119">Carbohydrate metabolism</keyword>
<dbReference type="InterPro" id="IPR013783">
    <property type="entry name" value="Ig-like_fold"/>
</dbReference>
<dbReference type="SMART" id="SM00060">
    <property type="entry name" value="FN3"/>
    <property type="match status" value="1"/>
</dbReference>
<organism evidence="7 8">
    <name type="scientific">Plantactinospora soyae</name>
    <dbReference type="NCBI Taxonomy" id="1544732"/>
    <lineage>
        <taxon>Bacteria</taxon>
        <taxon>Bacillati</taxon>
        <taxon>Actinomycetota</taxon>
        <taxon>Actinomycetes</taxon>
        <taxon>Micromonosporales</taxon>
        <taxon>Micromonosporaceae</taxon>
        <taxon>Plantactinospora</taxon>
    </lineage>
</organism>
<comment type="caution">
    <text evidence="7">The sequence shown here is derived from an EMBL/GenBank/DDBJ whole genome shotgun (WGS) entry which is preliminary data.</text>
</comment>
<dbReference type="RefSeq" id="WP_192767265.1">
    <property type="nucleotide sequence ID" value="NZ_JADBEB010000001.1"/>
</dbReference>
<dbReference type="Gene3D" id="2.60.40.290">
    <property type="match status" value="1"/>
</dbReference>
<feature type="domain" description="CBM2" evidence="6">
    <location>
        <begin position="126"/>
        <end position="236"/>
    </location>
</feature>
<gene>
    <name evidence="7" type="ORF">H4W31_003059</name>
</gene>
<dbReference type="GO" id="GO:0030247">
    <property type="term" value="F:polysaccharide binding"/>
    <property type="evidence" value="ECO:0007669"/>
    <property type="project" value="UniProtKB-UniRule"/>
</dbReference>
<dbReference type="EMBL" id="JADBEB010000001">
    <property type="protein sequence ID" value="MBE1487421.1"/>
    <property type="molecule type" value="Genomic_DNA"/>
</dbReference>
<dbReference type="SUPFAM" id="SSF49384">
    <property type="entry name" value="Carbohydrate-binding domain"/>
    <property type="match status" value="1"/>
</dbReference>
<dbReference type="PROSITE" id="PS51173">
    <property type="entry name" value="CBM2"/>
    <property type="match status" value="1"/>
</dbReference>
<dbReference type="Pfam" id="PF00041">
    <property type="entry name" value="fn3"/>
    <property type="match status" value="1"/>
</dbReference>
<evidence type="ECO:0000256" key="2">
    <source>
        <dbReference type="ARBA" id="ARBA00023295"/>
    </source>
</evidence>
<protein>
    <recommendedName>
        <fullName evidence="9">Fibronectin type III domain-containing protein</fullName>
    </recommendedName>
</protein>
<evidence type="ECO:0000313" key="7">
    <source>
        <dbReference type="EMBL" id="MBE1487421.1"/>
    </source>
</evidence>
<keyword evidence="8" id="KW-1185">Reference proteome</keyword>
<feature type="domain" description="Fibronectin type-III" evidence="5">
    <location>
        <begin position="37"/>
        <end position="127"/>
    </location>
</feature>
<dbReference type="InterPro" id="IPR001919">
    <property type="entry name" value="CBD2"/>
</dbReference>
<keyword evidence="3" id="KW-0624">Polysaccharide degradation</keyword>
<name>A0A927M623_9ACTN</name>
<dbReference type="Proteomes" id="UP000649753">
    <property type="component" value="Unassembled WGS sequence"/>
</dbReference>
<feature type="signal peptide" evidence="4">
    <location>
        <begin position="1"/>
        <end position="29"/>
    </location>
</feature>